<protein>
    <submittedName>
        <fullName evidence="2">Uncharacterized protein</fullName>
    </submittedName>
</protein>
<feature type="transmembrane region" description="Helical" evidence="1">
    <location>
        <begin position="46"/>
        <end position="64"/>
    </location>
</feature>
<dbReference type="AlphaFoldDB" id="A0A5K7YSM4"/>
<accession>A0A5K7YSM4</accession>
<organism evidence="2 3">
    <name type="scientific">Desulfosarcina alkanivorans</name>
    <dbReference type="NCBI Taxonomy" id="571177"/>
    <lineage>
        <taxon>Bacteria</taxon>
        <taxon>Pseudomonadati</taxon>
        <taxon>Thermodesulfobacteriota</taxon>
        <taxon>Desulfobacteria</taxon>
        <taxon>Desulfobacterales</taxon>
        <taxon>Desulfosarcinaceae</taxon>
        <taxon>Desulfosarcina</taxon>
    </lineage>
</organism>
<dbReference type="RefSeq" id="WP_155319242.1">
    <property type="nucleotide sequence ID" value="NZ_AP021874.1"/>
</dbReference>
<gene>
    <name evidence="2" type="ORF">DSCA_53250</name>
</gene>
<dbReference type="EMBL" id="AP021874">
    <property type="protein sequence ID" value="BBO71395.1"/>
    <property type="molecule type" value="Genomic_DNA"/>
</dbReference>
<keyword evidence="1" id="KW-0472">Membrane</keyword>
<feature type="transmembrane region" description="Helical" evidence="1">
    <location>
        <begin position="12"/>
        <end position="34"/>
    </location>
</feature>
<keyword evidence="3" id="KW-1185">Reference proteome</keyword>
<reference evidence="2 3" key="1">
    <citation type="submission" date="2019-11" db="EMBL/GenBank/DDBJ databases">
        <title>Comparative genomics of hydrocarbon-degrading Desulfosarcina strains.</title>
        <authorList>
            <person name="Watanabe M."/>
            <person name="Kojima H."/>
            <person name="Fukui M."/>
        </authorList>
    </citation>
    <scope>NUCLEOTIDE SEQUENCE [LARGE SCALE GENOMIC DNA]</scope>
    <source>
        <strain evidence="2 3">PL12</strain>
    </source>
</reference>
<evidence type="ECO:0000313" key="3">
    <source>
        <dbReference type="Proteomes" id="UP000427906"/>
    </source>
</evidence>
<evidence type="ECO:0000256" key="1">
    <source>
        <dbReference type="SAM" id="Phobius"/>
    </source>
</evidence>
<name>A0A5K7YSM4_9BACT</name>
<evidence type="ECO:0000313" key="2">
    <source>
        <dbReference type="EMBL" id="BBO71395.1"/>
    </source>
</evidence>
<sequence>MSFLWAIVDFIWIVLSSWQGYVTGGILVALCSIWERWHKRTIPWSKYKWGVLIFLFISFFTAWYEQREKAIKLESDRHNLNISSPAFQNGKGILRAFMSYRRSIGPEASCRILITAPADSANIASTVASLAVLGSNCPNGDLQNIGVKPWEVEKVSQNGIVPGKIVLHALPNTKGADRLVDDLSNLIQTTRSYEIPRPVDISDNIIWLQFGSGTKWNTQLH</sequence>
<dbReference type="Proteomes" id="UP000427906">
    <property type="component" value="Chromosome"/>
</dbReference>
<keyword evidence="1" id="KW-0812">Transmembrane</keyword>
<dbReference type="KEGG" id="dalk:DSCA_53250"/>
<proteinExistence type="predicted"/>
<keyword evidence="1" id="KW-1133">Transmembrane helix</keyword>
<dbReference type="OrthoDB" id="9962571at2"/>